<feature type="region of interest" description="Disordered" evidence="1">
    <location>
        <begin position="1"/>
        <end position="213"/>
    </location>
</feature>
<feature type="compositionally biased region" description="Basic and acidic residues" evidence="1">
    <location>
        <begin position="37"/>
        <end position="57"/>
    </location>
</feature>
<proteinExistence type="predicted"/>
<dbReference type="AlphaFoldDB" id="A0A0D8X987"/>
<reference evidence="2 3" key="1">
    <citation type="submission" date="2013-11" db="EMBL/GenBank/DDBJ databases">
        <title>Draft genome of the bovine lungworm Dictyocaulus viviparus.</title>
        <authorList>
            <person name="Mitreva M."/>
        </authorList>
    </citation>
    <scope>NUCLEOTIDE SEQUENCE [LARGE SCALE GENOMIC DNA]</scope>
    <source>
        <strain evidence="2 3">HannoverDv2000</strain>
    </source>
</reference>
<accession>A0A0D8X987</accession>
<feature type="compositionally biased region" description="Basic and acidic residues" evidence="1">
    <location>
        <begin position="1"/>
        <end position="15"/>
    </location>
</feature>
<evidence type="ECO:0000256" key="1">
    <source>
        <dbReference type="SAM" id="MobiDB-lite"/>
    </source>
</evidence>
<gene>
    <name evidence="2" type="ORF">DICVIV_13746</name>
</gene>
<dbReference type="Proteomes" id="UP000053766">
    <property type="component" value="Unassembled WGS sequence"/>
</dbReference>
<name>A0A0D8X987_DICVI</name>
<feature type="compositionally biased region" description="Basic and acidic residues" evidence="1">
    <location>
        <begin position="67"/>
        <end position="84"/>
    </location>
</feature>
<feature type="compositionally biased region" description="Basic residues" evidence="1">
    <location>
        <begin position="122"/>
        <end position="173"/>
    </location>
</feature>
<keyword evidence="3" id="KW-1185">Reference proteome</keyword>
<reference evidence="3" key="2">
    <citation type="journal article" date="2016" name="Sci. Rep.">
        <title>Dictyocaulus viviparus genome, variome and transcriptome elucidate lungworm biology and support future intervention.</title>
        <authorList>
            <person name="McNulty S.N."/>
            <person name="Strube C."/>
            <person name="Rosa B.A."/>
            <person name="Martin J.C."/>
            <person name="Tyagi R."/>
            <person name="Choi Y.J."/>
            <person name="Wang Q."/>
            <person name="Hallsworth Pepin K."/>
            <person name="Zhang X."/>
            <person name="Ozersky P."/>
            <person name="Wilson R.K."/>
            <person name="Sternberg P.W."/>
            <person name="Gasser R.B."/>
            <person name="Mitreva M."/>
        </authorList>
    </citation>
    <scope>NUCLEOTIDE SEQUENCE [LARGE SCALE GENOMIC DNA]</scope>
    <source>
        <strain evidence="3">HannoverDv2000</strain>
    </source>
</reference>
<evidence type="ECO:0000313" key="3">
    <source>
        <dbReference type="Proteomes" id="UP000053766"/>
    </source>
</evidence>
<dbReference type="EMBL" id="KN717383">
    <property type="protein sequence ID" value="KJH40312.1"/>
    <property type="molecule type" value="Genomic_DNA"/>
</dbReference>
<evidence type="ECO:0000313" key="2">
    <source>
        <dbReference type="EMBL" id="KJH40312.1"/>
    </source>
</evidence>
<feature type="compositionally biased region" description="Basic and acidic residues" evidence="1">
    <location>
        <begin position="174"/>
        <end position="184"/>
    </location>
</feature>
<sequence>MSATESMKDSDEPSYKVKSMSYAIRPDRLKQSRIRRDRHDYSEKVRNPTRHSDDDRIVSFISGEGSVKTDELSKTRYDSSTSDRRSRRAIHSGREADRNSIKSSRRRLQFDKNDLYTSSSSRAKRSKSSRSTKRRPSYSRRRRSRRYQRSRRGRINRQRKSKSMLSKKRKPRKRKEDDNRTKTERRSKRPEVVSSEKPLALQSVEEDENQPQTSPLKVLAFNEKDQLHLSTKPGITSDRGTGKSTKETTPYYTAKNTRYRTLYVSVSMKKFDFFQSIFFEVHKKDIANIA</sequence>
<organism evidence="2 3">
    <name type="scientific">Dictyocaulus viviparus</name>
    <name type="common">Bovine lungworm</name>
    <dbReference type="NCBI Taxonomy" id="29172"/>
    <lineage>
        <taxon>Eukaryota</taxon>
        <taxon>Metazoa</taxon>
        <taxon>Ecdysozoa</taxon>
        <taxon>Nematoda</taxon>
        <taxon>Chromadorea</taxon>
        <taxon>Rhabditida</taxon>
        <taxon>Rhabditina</taxon>
        <taxon>Rhabditomorpha</taxon>
        <taxon>Strongyloidea</taxon>
        <taxon>Metastrongylidae</taxon>
        <taxon>Dictyocaulus</taxon>
    </lineage>
</organism>
<protein>
    <submittedName>
        <fullName evidence="2">Uncharacterized protein</fullName>
    </submittedName>
</protein>